<keyword evidence="6 10" id="KW-0106">Calcium</keyword>
<keyword evidence="4 12" id="KW-0732">Signal</keyword>
<dbReference type="PANTHER" id="PTHR10199:SF10">
    <property type="entry name" value="THROMBOSPONDIN-2"/>
    <property type="match status" value="1"/>
</dbReference>
<dbReference type="InterPro" id="IPR028974">
    <property type="entry name" value="TSP_type-3_rpt"/>
</dbReference>
<comment type="similarity">
    <text evidence="1">Belongs to the thrombospondin family.</text>
</comment>
<reference evidence="15" key="3">
    <citation type="submission" date="2025-09" db="UniProtKB">
        <authorList>
            <consortium name="Ensembl"/>
        </authorList>
    </citation>
    <scope>IDENTIFICATION</scope>
</reference>
<feature type="compositionally biased region" description="Low complexity" evidence="11">
    <location>
        <begin position="170"/>
        <end position="179"/>
    </location>
</feature>
<dbReference type="SMART" id="SM00209">
    <property type="entry name" value="TSP1"/>
    <property type="match status" value="3"/>
</dbReference>
<feature type="signal peptide" evidence="12">
    <location>
        <begin position="1"/>
        <end position="28"/>
    </location>
</feature>
<dbReference type="FunFam" id="2.20.100.10:FF:000004">
    <property type="entry name" value="Adhesion G protein-coupled receptor B2"/>
    <property type="match status" value="1"/>
</dbReference>
<dbReference type="Pfam" id="PF12947">
    <property type="entry name" value="EGF_3"/>
    <property type="match status" value="1"/>
</dbReference>
<dbReference type="FunFam" id="2.60.120.200:FF:000009">
    <property type="entry name" value="Thrombospondin 1"/>
    <property type="match status" value="1"/>
</dbReference>
<sequence length="1366" mass="144481">MSPLGGFLWLCICLDAAAVCAGVGGAKANNVSSHICRHSCEELVILLTEIHGLRIVTSNLLEDLERVTRENEDMRITLVELSNSSSDNNGSFRNRGGGSGSSNDEDNGSGSSSGSDRNRGGGGGSGSSNDNDNGSGSGSDRNRGRGGGRGGGSGNDDGLANGRGKGNGPSGSSSSFINRGGDGGSRSGNGNGNGNGNGSGSRSSSRGGSFTNRDGDGGSSSGNGNGSGSRGHGSTSGNGNGNGSENGNGSSFTNNGGDGGSRSGNGNGNGSRSRHGSGSGNGSENGNGSSSSSGRSSFTNKGGDGGSRSGNGNGNGSRSRHGSGSGNGSENGNGSSSSSGRSSFTNKGGDGGSRSGNGNGNGSGSRHGSGNGNGSSFTNRGGDGGNRSGNGNGSRSRGHGSTSGNGNGNGSGSGNESGNGSGSSSGGGSRSRSKIITGGGGGGWDYYYLDRDTDGEIWCVQDGRMYSQGEDWEVDSCTSCTCQDERAVCQQVSCPPVACINPTFIDGKCCPVCLNNEDGWSPWSEWTHCSVTCGRGGQQRGRSCNGIMPSCSGPSLQTRSCMLVKCERKARVDGNWGLWSPWSACTTTCGEGHVTRVRLCNNPAPLRGGKGCLGSVRETQSCNNTLCPIAGGWTTWSEWSACSDSCGGGLSSRQRECLNPAPQNGGKPCAGDAVDYESCNKQPCPIDVCLLSNPCFPGVRCISYSDGSWECGYCPLGLTGNGTHCEDENECEVDGVCFTECVNTDPGYYCLPCPPRYKGTQPYGLGLLQAWKTQQVCEPYNPCKDNTHTCHRYAECAYLGLSSEILYKCTCAVGFAGDGFVCGEDSDLDGWPNYRLTCKKNATYHCQKDNCPMIPNSGQEDLDKDGLGDACDPDDDNDDIIDKRDNCPLVFNPRQYDSDRDGVGDSCDNCPFDSNPLQIDTDDNGEGDACSIDIDGDDVLNEHDNCPLVYNTDQRDTDMDGVGDQCDNCPLLHNPLQFDSDNDLVGDTCDDNDDVDEDGHQNSLDNCPYIPNSNQADHDNDGMGDACDHDDDNDGIPDNRDNCRLVPNRNQLDLDGDGSGEACFDDFDNDSVPDALDPCPLNQDIGSVDFKKFQVVLLDPKGTTQSDPLWVIHSQGRELLQTANSDPGIALGYHKFSAVDFSVTLHVNTNRDDDYAGIVFSYQSSQRFYVVMWKQVSQAYWEKRPSKAFGTAGVSIKLVNSTTGPGEYLRNALWHTGNTRHQVRTLWHDPNNIGWKDYTAYRMHLIHRPKTGFIRVVVYEGRVILADSGAVYDHTLAGGRLGLFVFSQEHVLFSDLRYECRGEADSVVKIFVLTADQRWSEHSDSLHKYYFYTVRQHIIAFTILVEQKLRCIKSKKNNYYVVNITL</sequence>
<gene>
    <name evidence="15" type="primary">LOC115060435</name>
</gene>
<feature type="compositionally biased region" description="Gly residues" evidence="11">
    <location>
        <begin position="145"/>
        <end position="169"/>
    </location>
</feature>
<feature type="domain" description="VWFC" evidence="13">
    <location>
        <begin position="459"/>
        <end position="514"/>
    </location>
</feature>
<reference evidence="15" key="1">
    <citation type="submission" date="2021-04" db="EMBL/GenBank/DDBJ databases">
        <authorList>
            <consortium name="Wellcome Sanger Institute Data Sharing"/>
        </authorList>
    </citation>
    <scope>NUCLEOTIDE SEQUENCE [LARGE SCALE GENOMIC DNA]</scope>
</reference>
<feature type="region of interest" description="Disordered" evidence="11">
    <location>
        <begin position="80"/>
        <end position="436"/>
    </location>
</feature>
<dbReference type="OMA" id="TCQEGKA"/>
<dbReference type="Proteomes" id="UP000472264">
    <property type="component" value="Chromosome 19"/>
</dbReference>
<dbReference type="GO" id="GO:0007155">
    <property type="term" value="P:cell adhesion"/>
    <property type="evidence" value="ECO:0007669"/>
    <property type="project" value="UniProtKB-KW"/>
</dbReference>
<feature type="domain" description="TSP C-terminal" evidence="14">
    <location>
        <begin position="1091"/>
        <end position="1305"/>
    </location>
</feature>
<dbReference type="FunFam" id="4.10.1080.10:FF:000004">
    <property type="entry name" value="Cartilage oligomeric matrix protein"/>
    <property type="match status" value="1"/>
</dbReference>
<keyword evidence="9" id="KW-0325">Glycoprotein</keyword>
<dbReference type="PROSITE" id="PS01208">
    <property type="entry name" value="VWFC_1"/>
    <property type="match status" value="1"/>
</dbReference>
<dbReference type="FunFam" id="2.20.100.10:FF:000001">
    <property type="entry name" value="semaphorin-5A isoform X1"/>
    <property type="match status" value="1"/>
</dbReference>
<dbReference type="Ensembl" id="ENSENLT00000020595.1">
    <property type="protein sequence ID" value="ENSENLP00000019873.1"/>
    <property type="gene ID" value="ENSENLG00000009042.1"/>
</dbReference>
<dbReference type="PANTHER" id="PTHR10199">
    <property type="entry name" value="THROMBOSPONDIN"/>
    <property type="match status" value="1"/>
</dbReference>
<dbReference type="InterPro" id="IPR018097">
    <property type="entry name" value="EGF_Ca-bd_CS"/>
</dbReference>
<evidence type="ECO:0000256" key="2">
    <source>
        <dbReference type="ARBA" id="ARBA00022536"/>
    </source>
</evidence>
<evidence type="ECO:0000256" key="5">
    <source>
        <dbReference type="ARBA" id="ARBA00022737"/>
    </source>
</evidence>
<evidence type="ECO:0000256" key="10">
    <source>
        <dbReference type="PROSITE-ProRule" id="PRU00634"/>
    </source>
</evidence>
<keyword evidence="3" id="KW-0358">Heparin-binding</keyword>
<dbReference type="Pfam" id="PF05735">
    <property type="entry name" value="TSP_C"/>
    <property type="match status" value="1"/>
</dbReference>
<feature type="compositionally biased region" description="Gly residues" evidence="11">
    <location>
        <begin position="348"/>
        <end position="373"/>
    </location>
</feature>
<dbReference type="Gene3D" id="2.10.25.10">
    <property type="entry name" value="Laminin"/>
    <property type="match status" value="3"/>
</dbReference>
<feature type="compositionally biased region" description="Gly residues" evidence="11">
    <location>
        <begin position="256"/>
        <end position="269"/>
    </location>
</feature>
<dbReference type="FunFam" id="4.10.1080.10:FF:000001">
    <property type="entry name" value="Thrombospondin 3"/>
    <property type="match status" value="1"/>
</dbReference>
<evidence type="ECO:0000259" key="14">
    <source>
        <dbReference type="PROSITE" id="PS51236"/>
    </source>
</evidence>
<evidence type="ECO:0000313" key="16">
    <source>
        <dbReference type="Proteomes" id="UP000472264"/>
    </source>
</evidence>
<dbReference type="SUPFAM" id="SSF103647">
    <property type="entry name" value="TSP type-3 repeat"/>
    <property type="match status" value="3"/>
</dbReference>
<keyword evidence="7" id="KW-0130">Cell adhesion</keyword>
<dbReference type="Pfam" id="PF00093">
    <property type="entry name" value="VWC"/>
    <property type="match status" value="1"/>
</dbReference>
<dbReference type="SMART" id="SM00214">
    <property type="entry name" value="VWC"/>
    <property type="match status" value="1"/>
</dbReference>
<dbReference type="PROSITE" id="PS50092">
    <property type="entry name" value="TSP1"/>
    <property type="match status" value="3"/>
</dbReference>
<feature type="compositionally biased region" description="Low complexity" evidence="11">
    <location>
        <begin position="286"/>
        <end position="297"/>
    </location>
</feature>
<reference evidence="15" key="2">
    <citation type="submission" date="2025-08" db="UniProtKB">
        <authorList>
            <consortium name="Ensembl"/>
        </authorList>
    </citation>
    <scope>IDENTIFICATION</scope>
</reference>
<dbReference type="PRINTS" id="PR01705">
    <property type="entry name" value="TSP1REPEAT"/>
</dbReference>
<feature type="compositionally biased region" description="Gly residues" evidence="11">
    <location>
        <begin position="302"/>
        <end position="315"/>
    </location>
</feature>
<protein>
    <submittedName>
        <fullName evidence="15">Thrombospondin 2b</fullName>
    </submittedName>
</protein>
<dbReference type="GO" id="GO:0005509">
    <property type="term" value="F:calcium ion binding"/>
    <property type="evidence" value="ECO:0007669"/>
    <property type="project" value="UniProtKB-UniRule"/>
</dbReference>
<dbReference type="InterPro" id="IPR024731">
    <property type="entry name" value="NELL2-like_EGF"/>
</dbReference>
<dbReference type="PROSITE" id="PS51234">
    <property type="entry name" value="TSP3"/>
    <property type="match status" value="3"/>
</dbReference>
<dbReference type="Gene3D" id="4.10.1080.10">
    <property type="entry name" value="TSP type-3 repeat"/>
    <property type="match status" value="2"/>
</dbReference>
<dbReference type="PROSITE" id="PS01187">
    <property type="entry name" value="EGF_CA"/>
    <property type="match status" value="1"/>
</dbReference>
<dbReference type="InterPro" id="IPR000884">
    <property type="entry name" value="TSP1_rpt"/>
</dbReference>
<dbReference type="InterPro" id="IPR001881">
    <property type="entry name" value="EGF-like_Ca-bd_dom"/>
</dbReference>
<evidence type="ECO:0000256" key="6">
    <source>
        <dbReference type="ARBA" id="ARBA00022837"/>
    </source>
</evidence>
<organism evidence="15 16">
    <name type="scientific">Echeneis naucrates</name>
    <name type="common">Live sharksucker</name>
    <dbReference type="NCBI Taxonomy" id="173247"/>
    <lineage>
        <taxon>Eukaryota</taxon>
        <taxon>Metazoa</taxon>
        <taxon>Chordata</taxon>
        <taxon>Craniata</taxon>
        <taxon>Vertebrata</taxon>
        <taxon>Euteleostomi</taxon>
        <taxon>Actinopterygii</taxon>
        <taxon>Neopterygii</taxon>
        <taxon>Teleostei</taxon>
        <taxon>Neoteleostei</taxon>
        <taxon>Acanthomorphata</taxon>
        <taxon>Carangaria</taxon>
        <taxon>Carangiformes</taxon>
        <taxon>Echeneidae</taxon>
        <taxon>Echeneis</taxon>
    </lineage>
</organism>
<dbReference type="InterPro" id="IPR000742">
    <property type="entry name" value="EGF"/>
</dbReference>
<dbReference type="SUPFAM" id="SSF82895">
    <property type="entry name" value="TSP-1 type 1 repeat"/>
    <property type="match status" value="3"/>
</dbReference>
<keyword evidence="8" id="KW-1015">Disulfide bond</keyword>
<evidence type="ECO:0000256" key="7">
    <source>
        <dbReference type="ARBA" id="ARBA00022889"/>
    </source>
</evidence>
<dbReference type="GO" id="GO:0008201">
    <property type="term" value="F:heparin binding"/>
    <property type="evidence" value="ECO:0007669"/>
    <property type="project" value="UniProtKB-KW"/>
</dbReference>
<feature type="repeat" description="TSP type-3" evidence="10">
    <location>
        <begin position="860"/>
        <end position="895"/>
    </location>
</feature>
<evidence type="ECO:0000256" key="3">
    <source>
        <dbReference type="ARBA" id="ARBA00022674"/>
    </source>
</evidence>
<dbReference type="PROSITE" id="PS51236">
    <property type="entry name" value="TSP_CTER"/>
    <property type="match status" value="1"/>
</dbReference>
<evidence type="ECO:0000256" key="1">
    <source>
        <dbReference type="ARBA" id="ARBA00009456"/>
    </source>
</evidence>
<feature type="compositionally biased region" description="Gly residues" evidence="11">
    <location>
        <begin position="217"/>
        <end position="246"/>
    </location>
</feature>
<dbReference type="InterPro" id="IPR003367">
    <property type="entry name" value="Thrombospondin_3-like_rpt"/>
</dbReference>
<dbReference type="PROSITE" id="PS50184">
    <property type="entry name" value="VWFC_2"/>
    <property type="match status" value="1"/>
</dbReference>
<dbReference type="InterPro" id="IPR036383">
    <property type="entry name" value="TSP1_rpt_sf"/>
</dbReference>
<dbReference type="FunFam" id="2.10.25.10:FF:000027">
    <property type="entry name" value="Thrombospondin 3"/>
    <property type="match status" value="1"/>
</dbReference>
<dbReference type="InParanoid" id="A0A665UJJ5"/>
<keyword evidence="5" id="KW-0677">Repeat</keyword>
<feature type="compositionally biased region" description="Low complexity" evidence="11">
    <location>
        <begin position="200"/>
        <end position="212"/>
    </location>
</feature>
<dbReference type="SUPFAM" id="SSF49899">
    <property type="entry name" value="Concanavalin A-like lectins/glucanases"/>
    <property type="match status" value="1"/>
</dbReference>
<dbReference type="GO" id="GO:0005576">
    <property type="term" value="C:extracellular region"/>
    <property type="evidence" value="ECO:0007669"/>
    <property type="project" value="InterPro"/>
</dbReference>
<dbReference type="SMART" id="SM00181">
    <property type="entry name" value="EGF"/>
    <property type="match status" value="3"/>
</dbReference>
<feature type="compositionally biased region" description="Gly residues" evidence="11">
    <location>
        <begin position="180"/>
        <end position="199"/>
    </location>
</feature>
<dbReference type="Gene3D" id="2.60.120.200">
    <property type="match status" value="1"/>
</dbReference>
<feature type="repeat" description="TSP type-3" evidence="10">
    <location>
        <begin position="919"/>
        <end position="954"/>
    </location>
</feature>
<feature type="chain" id="PRO_5025536684" evidence="12">
    <location>
        <begin position="29"/>
        <end position="1366"/>
    </location>
</feature>
<feature type="repeat" description="TSP type-3" evidence="10">
    <location>
        <begin position="1016"/>
        <end position="1051"/>
    </location>
</feature>
<evidence type="ECO:0000256" key="9">
    <source>
        <dbReference type="ARBA" id="ARBA00023180"/>
    </source>
</evidence>
<keyword evidence="16" id="KW-1185">Reference proteome</keyword>
<dbReference type="GO" id="GO:0016525">
    <property type="term" value="P:negative regulation of angiogenesis"/>
    <property type="evidence" value="ECO:0007669"/>
    <property type="project" value="TreeGrafter"/>
</dbReference>
<dbReference type="InterPro" id="IPR013320">
    <property type="entry name" value="ConA-like_dom_sf"/>
</dbReference>
<dbReference type="InterPro" id="IPR001007">
    <property type="entry name" value="VWF_dom"/>
</dbReference>
<evidence type="ECO:0000256" key="4">
    <source>
        <dbReference type="ARBA" id="ARBA00022729"/>
    </source>
</evidence>
<dbReference type="SUPFAM" id="SSF57603">
    <property type="entry name" value="FnI-like domain"/>
    <property type="match status" value="1"/>
</dbReference>
<feature type="compositionally biased region" description="Low complexity" evidence="11">
    <location>
        <begin position="332"/>
        <end position="347"/>
    </location>
</feature>
<feature type="compositionally biased region" description="Gly residues" evidence="11">
    <location>
        <begin position="381"/>
        <end position="392"/>
    </location>
</feature>
<name>A0A665UJJ5_ECHNA</name>
<dbReference type="SMART" id="SM00179">
    <property type="entry name" value="EGF_CA"/>
    <property type="match status" value="2"/>
</dbReference>
<evidence type="ECO:0000313" key="15">
    <source>
        <dbReference type="Ensembl" id="ENSENLP00000019873.1"/>
    </source>
</evidence>
<dbReference type="FunFam" id="2.20.100.10:FF:000007">
    <property type="entry name" value="Thrombospondin 1"/>
    <property type="match status" value="1"/>
</dbReference>
<dbReference type="InterPro" id="IPR017897">
    <property type="entry name" value="Thrombospondin_3_rpt"/>
</dbReference>
<dbReference type="Pfam" id="PF02412">
    <property type="entry name" value="TSP_3"/>
    <property type="match status" value="7"/>
</dbReference>
<evidence type="ECO:0000256" key="8">
    <source>
        <dbReference type="ARBA" id="ARBA00023157"/>
    </source>
</evidence>
<evidence type="ECO:0000256" key="11">
    <source>
        <dbReference type="SAM" id="MobiDB-lite"/>
    </source>
</evidence>
<dbReference type="InterPro" id="IPR008859">
    <property type="entry name" value="Thrombospondin_C"/>
</dbReference>
<feature type="compositionally biased region" description="Low complexity" evidence="11">
    <location>
        <begin position="82"/>
        <end position="94"/>
    </location>
</feature>
<dbReference type="Pfam" id="PF00090">
    <property type="entry name" value="TSP_1"/>
    <property type="match status" value="3"/>
</dbReference>
<dbReference type="Gene3D" id="6.20.200.20">
    <property type="match status" value="1"/>
</dbReference>
<feature type="compositionally biased region" description="Gly residues" evidence="11">
    <location>
        <begin position="401"/>
        <end position="429"/>
    </location>
</feature>
<proteinExistence type="inferred from homology"/>
<keyword evidence="2" id="KW-0245">EGF-like domain</keyword>
<evidence type="ECO:0000259" key="13">
    <source>
        <dbReference type="PROSITE" id="PS50184"/>
    </source>
</evidence>
<evidence type="ECO:0000256" key="12">
    <source>
        <dbReference type="SAM" id="SignalP"/>
    </source>
</evidence>
<dbReference type="Gene3D" id="2.20.100.10">
    <property type="entry name" value="Thrombospondin type-1 (TSP1) repeat"/>
    <property type="match status" value="3"/>
</dbReference>
<accession>A0A665UJJ5</accession>